<evidence type="ECO:0000313" key="2">
    <source>
        <dbReference type="EMBL" id="ADN29779.1"/>
    </source>
</evidence>
<keyword evidence="1" id="KW-0732">Signal</keyword>
<proteinExistence type="evidence at transcript level"/>
<dbReference type="EMBL" id="HP429279">
    <property type="protein sequence ID" value="ADN29779.1"/>
    <property type="molecule type" value="mRNA"/>
</dbReference>
<protein>
    <submittedName>
        <fullName evidence="2">Short salivary lipocalin</fullName>
    </submittedName>
</protein>
<reference evidence="2" key="1">
    <citation type="journal article" date="2012" name="Am. J. Trop. Med. Hyg.">
        <title>An insight into the sialotranscriptome of Triatoma matogrossensis, a kissing bug associated with fogo selvagem in South America.</title>
        <authorList>
            <person name="Assumpcao T.C."/>
            <person name="Eaton D.P."/>
            <person name="Pham V.M."/>
            <person name="Francischetti I.M."/>
            <person name="Aoki V."/>
            <person name="Hans-Filho G."/>
            <person name="Rivitti E.A."/>
            <person name="Valenzuela J.G."/>
            <person name="Diaz L.A."/>
            <person name="Ribeiro J.M."/>
        </authorList>
    </citation>
    <scope>NUCLEOTIDE SEQUENCE</scope>
    <source>
        <tissue evidence="2">Salivary gland</tissue>
    </source>
</reference>
<accession>E2J761</accession>
<dbReference type="AlphaFoldDB" id="E2J761"/>
<sequence length="129" mass="14907">MKTIVAVIFLGLLAFVFADSPPFQKCNLPSPLLYFCQKKFLTRNWYVTQPEHDLRLCCLYTIQRHNSLIIHISLLLTEITTLSVTQPTFHSCVTSCQLLLFYIYYHFSAPIPTKTPFLTVSILTCCYFS</sequence>
<feature type="chain" id="PRO_5003159753" evidence="1">
    <location>
        <begin position="19"/>
        <end position="129"/>
    </location>
</feature>
<name>E2J761_9HEMI</name>
<evidence type="ECO:0000256" key="1">
    <source>
        <dbReference type="SAM" id="SignalP"/>
    </source>
</evidence>
<organism evidence="2">
    <name type="scientific">Triatoma matogrossensis</name>
    <dbReference type="NCBI Taxonomy" id="162370"/>
    <lineage>
        <taxon>Eukaryota</taxon>
        <taxon>Metazoa</taxon>
        <taxon>Ecdysozoa</taxon>
        <taxon>Arthropoda</taxon>
        <taxon>Hexapoda</taxon>
        <taxon>Insecta</taxon>
        <taxon>Pterygota</taxon>
        <taxon>Neoptera</taxon>
        <taxon>Paraneoptera</taxon>
        <taxon>Hemiptera</taxon>
        <taxon>Heteroptera</taxon>
        <taxon>Panheteroptera</taxon>
        <taxon>Cimicomorpha</taxon>
        <taxon>Reduviidae</taxon>
        <taxon>Triatominae</taxon>
        <taxon>Triatoma</taxon>
    </lineage>
</organism>
<feature type="signal peptide" evidence="1">
    <location>
        <begin position="1"/>
        <end position="18"/>
    </location>
</feature>